<gene>
    <name evidence="3" type="ORF">RM549_15710</name>
</gene>
<feature type="chain" id="PRO_5046040346" evidence="2">
    <location>
        <begin position="19"/>
        <end position="411"/>
    </location>
</feature>
<keyword evidence="4" id="KW-1185">Reference proteome</keyword>
<keyword evidence="2" id="KW-0732">Signal</keyword>
<name>A0ABU3E7N2_9FLAO</name>
<evidence type="ECO:0000313" key="4">
    <source>
        <dbReference type="Proteomes" id="UP001261624"/>
    </source>
</evidence>
<accession>A0ABU3E7N2</accession>
<feature type="signal peptide" evidence="2">
    <location>
        <begin position="1"/>
        <end position="18"/>
    </location>
</feature>
<sequence>MKKFLLLTLSFISFSVHSQIDIKDNVKLKAIDNSKIGQYDSLFDFGKQQKNSDYLKFIGQELFLPPLSSKNKKGVDIGVLSVLNLRTIKPTEHISDTAYAQENLRGIYDGYYDEKAKEIASDLSACKVTSNIYNPFISIIIGNPSNTTKIELSREIFNKNYKIIDITDTRNESLRTKTEDLRRLRLWLQTETNDTIYFDKDLDFADQSLNPFLVKGFYDYHKKNYVGKKLFVFRDSEQDFYGKPKDAYVDLNTGEEITLKTGELWNCDEISFINLPYQETLSPFYILSKGNQQIKIKLGELFKSGLLTLEELDILYNHWLQEKNERIKEKEEQLEKVKNDCQQKFSESHCDKLLKGQIELGMTKEMILYAYGTPYKIFTAQSTTGVNEIYSYGGTVIFFKNEKVVAVEQYH</sequence>
<comment type="caution">
    <text evidence="3">The sequence shown here is derived from an EMBL/GenBank/DDBJ whole genome shotgun (WGS) entry which is preliminary data.</text>
</comment>
<dbReference type="RefSeq" id="WP_311686550.1">
    <property type="nucleotide sequence ID" value="NZ_JAVRHM010000021.1"/>
</dbReference>
<protein>
    <submittedName>
        <fullName evidence="3">Uncharacterized protein</fullName>
    </submittedName>
</protein>
<dbReference type="Proteomes" id="UP001261624">
    <property type="component" value="Unassembled WGS sequence"/>
</dbReference>
<evidence type="ECO:0000256" key="1">
    <source>
        <dbReference type="SAM" id="Coils"/>
    </source>
</evidence>
<reference evidence="3 4" key="1">
    <citation type="submission" date="2023-09" db="EMBL/GenBank/DDBJ databases">
        <authorList>
            <person name="Rey-Velasco X."/>
        </authorList>
    </citation>
    <scope>NUCLEOTIDE SEQUENCE [LARGE SCALE GENOMIC DNA]</scope>
    <source>
        <strain evidence="3 4">F188</strain>
    </source>
</reference>
<dbReference type="EMBL" id="JAVRHM010000021">
    <property type="protein sequence ID" value="MDT0691242.1"/>
    <property type="molecule type" value="Genomic_DNA"/>
</dbReference>
<evidence type="ECO:0000256" key="2">
    <source>
        <dbReference type="SAM" id="SignalP"/>
    </source>
</evidence>
<proteinExistence type="predicted"/>
<feature type="coiled-coil region" evidence="1">
    <location>
        <begin position="317"/>
        <end position="347"/>
    </location>
</feature>
<evidence type="ECO:0000313" key="3">
    <source>
        <dbReference type="EMBL" id="MDT0691242.1"/>
    </source>
</evidence>
<organism evidence="3 4">
    <name type="scientific">Autumnicola patrickiae</name>
    <dbReference type="NCBI Taxonomy" id="3075591"/>
    <lineage>
        <taxon>Bacteria</taxon>
        <taxon>Pseudomonadati</taxon>
        <taxon>Bacteroidota</taxon>
        <taxon>Flavobacteriia</taxon>
        <taxon>Flavobacteriales</taxon>
        <taxon>Flavobacteriaceae</taxon>
        <taxon>Autumnicola</taxon>
    </lineage>
</organism>
<keyword evidence="1" id="KW-0175">Coiled coil</keyword>